<accession>A0A1H7DGL9</accession>
<dbReference type="RefSeq" id="WP_090870915.1">
    <property type="nucleotide sequence ID" value="NZ_FNYE01000027.1"/>
</dbReference>
<dbReference type="SUPFAM" id="SSF46894">
    <property type="entry name" value="C-terminal effector domain of the bipartite response regulators"/>
    <property type="match status" value="1"/>
</dbReference>
<dbReference type="AlphaFoldDB" id="A0A1H7DGL9"/>
<dbReference type="OrthoDB" id="9021352at2"/>
<keyword evidence="3" id="KW-0804">Transcription</keyword>
<dbReference type="Proteomes" id="UP000198866">
    <property type="component" value="Unassembled WGS sequence"/>
</dbReference>
<reference evidence="6" key="1">
    <citation type="submission" date="2016-10" db="EMBL/GenBank/DDBJ databases">
        <authorList>
            <person name="Varghese N."/>
            <person name="Submissions S."/>
        </authorList>
    </citation>
    <scope>NUCLEOTIDE SEQUENCE [LARGE SCALE GENOMIC DNA]</scope>
    <source>
        <strain evidence="6">LMG 26031</strain>
    </source>
</reference>
<dbReference type="InterPro" id="IPR036388">
    <property type="entry name" value="WH-like_DNA-bd_sf"/>
</dbReference>
<proteinExistence type="predicted"/>
<dbReference type="InterPro" id="IPR036693">
    <property type="entry name" value="TF_LuxR_autoind-bd_dom_sf"/>
</dbReference>
<name>A0A1H7DGL9_9BURK</name>
<evidence type="ECO:0000313" key="5">
    <source>
        <dbReference type="EMBL" id="SEJ97385.1"/>
    </source>
</evidence>
<dbReference type="EMBL" id="FNYE01000027">
    <property type="protein sequence ID" value="SEJ97385.1"/>
    <property type="molecule type" value="Genomic_DNA"/>
</dbReference>
<dbReference type="InterPro" id="IPR016032">
    <property type="entry name" value="Sig_transdc_resp-reg_C-effctor"/>
</dbReference>
<dbReference type="Pfam" id="PF03472">
    <property type="entry name" value="Autoind_bind"/>
    <property type="match status" value="1"/>
</dbReference>
<dbReference type="InterPro" id="IPR000792">
    <property type="entry name" value="Tscrpt_reg_LuxR_C"/>
</dbReference>
<keyword evidence="2" id="KW-0238">DNA-binding</keyword>
<dbReference type="STRING" id="667676.SAMN05192539_102718"/>
<dbReference type="SUPFAM" id="SSF75516">
    <property type="entry name" value="Pheromone-binding domain of LuxR-like quorum-sensing transcription factors"/>
    <property type="match status" value="1"/>
</dbReference>
<sequence length="282" mass="31356">MTPHEGAPIVEWFSQADVQAHRNHLPVHHAADARGDNDVVITGSRMAAGKSDPFELDFCQIHARMRAAGFSTLSYGAYEMIGQRVLQAYVLRDLAPVSFVQAYFDGMWYASDPRFAEVQQSGFPVAWRLDRIDEEAQRTGDRRALALAASLRAHGMNSGVIFSLSAPQLDLNVGVGLTSELRDADWINDRVIGTALAVSLAVHRFAQPYIASRVRRARAITLDDEQEAVLERLVQGLSDQDIADALHISLHKVGYHIQTLERLFNVQNRAQLAYLAARRVRA</sequence>
<dbReference type="GO" id="GO:0003677">
    <property type="term" value="F:DNA binding"/>
    <property type="evidence" value="ECO:0007669"/>
    <property type="project" value="UniProtKB-KW"/>
</dbReference>
<evidence type="ECO:0000256" key="2">
    <source>
        <dbReference type="ARBA" id="ARBA00023125"/>
    </source>
</evidence>
<dbReference type="Pfam" id="PF00196">
    <property type="entry name" value="GerE"/>
    <property type="match status" value="1"/>
</dbReference>
<protein>
    <submittedName>
        <fullName evidence="5">Transcriptional regulator, LuxR family</fullName>
    </submittedName>
</protein>
<dbReference type="SMART" id="SM00421">
    <property type="entry name" value="HTH_LUXR"/>
    <property type="match status" value="1"/>
</dbReference>
<dbReference type="InterPro" id="IPR005143">
    <property type="entry name" value="TF_LuxR_autoind-bd_dom"/>
</dbReference>
<gene>
    <name evidence="5" type="ORF">SAMN05192539_102718</name>
</gene>
<evidence type="ECO:0000256" key="1">
    <source>
        <dbReference type="ARBA" id="ARBA00023015"/>
    </source>
</evidence>
<dbReference type="Gene3D" id="1.10.10.10">
    <property type="entry name" value="Winged helix-like DNA-binding domain superfamily/Winged helix DNA-binding domain"/>
    <property type="match status" value="1"/>
</dbReference>
<keyword evidence="6" id="KW-1185">Reference proteome</keyword>
<organism evidence="5 6">
    <name type="scientific">Paraburkholderia diazotrophica</name>
    <dbReference type="NCBI Taxonomy" id="667676"/>
    <lineage>
        <taxon>Bacteria</taxon>
        <taxon>Pseudomonadati</taxon>
        <taxon>Pseudomonadota</taxon>
        <taxon>Betaproteobacteria</taxon>
        <taxon>Burkholderiales</taxon>
        <taxon>Burkholderiaceae</taxon>
        <taxon>Paraburkholderia</taxon>
    </lineage>
</organism>
<evidence type="ECO:0000256" key="3">
    <source>
        <dbReference type="ARBA" id="ARBA00023163"/>
    </source>
</evidence>
<feature type="domain" description="HTH luxR-type" evidence="4">
    <location>
        <begin position="219"/>
        <end position="276"/>
    </location>
</feature>
<dbReference type="GO" id="GO:0006355">
    <property type="term" value="P:regulation of DNA-templated transcription"/>
    <property type="evidence" value="ECO:0007669"/>
    <property type="project" value="InterPro"/>
</dbReference>
<evidence type="ECO:0000259" key="4">
    <source>
        <dbReference type="SMART" id="SM00421"/>
    </source>
</evidence>
<keyword evidence="1" id="KW-0805">Transcription regulation</keyword>
<evidence type="ECO:0000313" key="6">
    <source>
        <dbReference type="Proteomes" id="UP000198866"/>
    </source>
</evidence>
<dbReference type="Gene3D" id="3.30.450.80">
    <property type="entry name" value="Transcription factor LuxR-like, autoinducer-binding domain"/>
    <property type="match status" value="1"/>
</dbReference>